<dbReference type="Gene3D" id="3.10.450.50">
    <property type="match status" value="1"/>
</dbReference>
<dbReference type="OrthoDB" id="9797498at2"/>
<dbReference type="EMBL" id="QGEG01000004">
    <property type="protein sequence ID" value="PWL37672.1"/>
    <property type="molecule type" value="Genomic_DNA"/>
</dbReference>
<name>A0A316KTZ9_9FLAO</name>
<organism evidence="2 3">
    <name type="scientific">Flagellimonas aquimarina</name>
    <dbReference type="NCBI Taxonomy" id="2201895"/>
    <lineage>
        <taxon>Bacteria</taxon>
        <taxon>Pseudomonadati</taxon>
        <taxon>Bacteroidota</taxon>
        <taxon>Flavobacteriia</taxon>
        <taxon>Flavobacteriales</taxon>
        <taxon>Flavobacteriaceae</taxon>
        <taxon>Flagellimonas</taxon>
    </lineage>
</organism>
<comment type="caution">
    <text evidence="2">The sequence shown here is derived from an EMBL/GenBank/DDBJ whole genome shotgun (WGS) entry which is preliminary data.</text>
</comment>
<gene>
    <name evidence="2" type="ORF">DKG77_15345</name>
</gene>
<dbReference type="InterPro" id="IPR032710">
    <property type="entry name" value="NTF2-like_dom_sf"/>
</dbReference>
<evidence type="ECO:0000313" key="3">
    <source>
        <dbReference type="Proteomes" id="UP000245762"/>
    </source>
</evidence>
<keyword evidence="3" id="KW-1185">Reference proteome</keyword>
<accession>A0A316KTZ9</accession>
<sequence>MKASKIIHKFMAAYNERNLEKFISFMHPEFKSYLFESQQCLCSGIVDAKKVYGKRFRENKDLFVTTLNRIVNDNIVVESQFIEGFDKGKTIHAIAIFELQNNKVKRASFVRREVLVTENISVL</sequence>
<dbReference type="RefSeq" id="WP_109664897.1">
    <property type="nucleotide sequence ID" value="NZ_QGEG01000004.1"/>
</dbReference>
<reference evidence="2 3" key="1">
    <citation type="submission" date="2018-05" db="EMBL/GenBank/DDBJ databases">
        <title>Complete genome sequence of Flagellimonas aquimarina ECD12 isolated from seaweed Ecklonia cava.</title>
        <authorList>
            <person name="Choi S."/>
            <person name="Seong C."/>
        </authorList>
    </citation>
    <scope>NUCLEOTIDE SEQUENCE [LARGE SCALE GENOMIC DNA]</scope>
    <source>
        <strain evidence="2 3">ECD12</strain>
    </source>
</reference>
<evidence type="ECO:0000313" key="2">
    <source>
        <dbReference type="EMBL" id="PWL37672.1"/>
    </source>
</evidence>
<feature type="domain" description="SnoaL-like" evidence="1">
    <location>
        <begin position="8"/>
        <end position="106"/>
    </location>
</feature>
<evidence type="ECO:0000259" key="1">
    <source>
        <dbReference type="Pfam" id="PF12680"/>
    </source>
</evidence>
<proteinExistence type="predicted"/>
<dbReference type="AlphaFoldDB" id="A0A316KTZ9"/>
<dbReference type="SUPFAM" id="SSF54427">
    <property type="entry name" value="NTF2-like"/>
    <property type="match status" value="1"/>
</dbReference>
<dbReference type="InterPro" id="IPR037401">
    <property type="entry name" value="SnoaL-like"/>
</dbReference>
<dbReference type="Pfam" id="PF12680">
    <property type="entry name" value="SnoaL_2"/>
    <property type="match status" value="1"/>
</dbReference>
<dbReference type="Proteomes" id="UP000245762">
    <property type="component" value="Unassembled WGS sequence"/>
</dbReference>
<protein>
    <recommendedName>
        <fullName evidence="1">SnoaL-like domain-containing protein</fullName>
    </recommendedName>
</protein>